<accession>A0A9N8HZI0</accession>
<organism evidence="1 2">
    <name type="scientific">Seminavis robusta</name>
    <dbReference type="NCBI Taxonomy" id="568900"/>
    <lineage>
        <taxon>Eukaryota</taxon>
        <taxon>Sar</taxon>
        <taxon>Stramenopiles</taxon>
        <taxon>Ochrophyta</taxon>
        <taxon>Bacillariophyta</taxon>
        <taxon>Bacillariophyceae</taxon>
        <taxon>Bacillariophycidae</taxon>
        <taxon>Naviculales</taxon>
        <taxon>Naviculaceae</taxon>
        <taxon>Seminavis</taxon>
    </lineage>
</organism>
<keyword evidence="2" id="KW-1185">Reference proteome</keyword>
<protein>
    <submittedName>
        <fullName evidence="1">Uncharacterized protein</fullName>
    </submittedName>
</protein>
<reference evidence="1" key="1">
    <citation type="submission" date="2020-06" db="EMBL/GenBank/DDBJ databases">
        <authorList>
            <consortium name="Plant Systems Biology data submission"/>
        </authorList>
    </citation>
    <scope>NUCLEOTIDE SEQUENCE</scope>
    <source>
        <strain evidence="1">D6</strain>
    </source>
</reference>
<evidence type="ECO:0000313" key="1">
    <source>
        <dbReference type="EMBL" id="CAB9531566.1"/>
    </source>
</evidence>
<dbReference type="AlphaFoldDB" id="A0A9N8HZI0"/>
<sequence>MIDVEKGACDYKDSVVDVFDKAKEQAGLNLASHKHAACVDFIACYPKNATKAVNTESVSAGFAEVGMLGKSRHTEYAFPSMYGIIHTLGMNHYPQALIDLFKDNLPRLVQEVYDKGHVEETVFDELKFQVDKNYEEEEVLKQQGISQEQMQRAKCLTHEHQVELRAAKLVEAKAKAKQKFDKLVNDYRTLLKSNPKTLEMAPKRRYL</sequence>
<dbReference type="OrthoDB" id="56338at2759"/>
<evidence type="ECO:0000313" key="2">
    <source>
        <dbReference type="Proteomes" id="UP001153069"/>
    </source>
</evidence>
<dbReference type="Proteomes" id="UP001153069">
    <property type="component" value="Unassembled WGS sequence"/>
</dbReference>
<comment type="caution">
    <text evidence="1">The sequence shown here is derived from an EMBL/GenBank/DDBJ whole genome shotgun (WGS) entry which is preliminary data.</text>
</comment>
<dbReference type="EMBL" id="CAICTM010003683">
    <property type="protein sequence ID" value="CAB9531566.1"/>
    <property type="molecule type" value="Genomic_DNA"/>
</dbReference>
<name>A0A9N8HZI0_9STRA</name>
<gene>
    <name evidence="1" type="ORF">SEMRO_3685_G350270.1</name>
</gene>
<proteinExistence type="predicted"/>